<sequence>MSALTLELHEPRFSWSAWCEHSFALGVAVALHIGLAFVLLNLSHNAPMPPVVSAVITTQLVSLPAPSVQPPPPQAAAPMLAGAAPEPAPMPKPVVEKPLVQKADLALKRLQQEQQKKERKQRIERDLQQQRREEALRQELVVREEQQRQARLQEQQLALARQAEAERQTSAAAAAAAARDEAAAAASRQYLPIAKDAPDYPQRALERKIEGECTVAYRVNSKGRVEDPQVVGSCHPLFVKPSLAAAKSFRYQPKVVNGQAVAVAKVMNTFTYKIQ</sequence>
<dbReference type="InterPro" id="IPR003538">
    <property type="entry name" value="TonB"/>
</dbReference>
<keyword evidence="10" id="KW-1133">Transmembrane helix</keyword>
<feature type="compositionally biased region" description="Low complexity" evidence="15">
    <location>
        <begin position="76"/>
        <end position="85"/>
    </location>
</feature>
<keyword evidence="13" id="KW-0735">Signal-anchor</keyword>
<dbReference type="PROSITE" id="PS52015">
    <property type="entry name" value="TONB_CTD"/>
    <property type="match status" value="1"/>
</dbReference>
<evidence type="ECO:0000256" key="1">
    <source>
        <dbReference type="ARBA" id="ARBA00004383"/>
    </source>
</evidence>
<comment type="similarity">
    <text evidence="2 13">Belongs to the TonB family.</text>
</comment>
<evidence type="ECO:0000256" key="10">
    <source>
        <dbReference type="ARBA" id="ARBA00022989"/>
    </source>
</evidence>
<dbReference type="GO" id="GO:0015891">
    <property type="term" value="P:siderophore transport"/>
    <property type="evidence" value="ECO:0007669"/>
    <property type="project" value="InterPro"/>
</dbReference>
<evidence type="ECO:0000256" key="11">
    <source>
        <dbReference type="ARBA" id="ARBA00023136"/>
    </source>
</evidence>
<gene>
    <name evidence="17" type="ORF">GQA94_06135</name>
</gene>
<dbReference type="InterPro" id="IPR006260">
    <property type="entry name" value="TonB/TolA_C"/>
</dbReference>
<evidence type="ECO:0000256" key="9">
    <source>
        <dbReference type="ARBA" id="ARBA00022927"/>
    </source>
</evidence>
<dbReference type="Pfam" id="PF03544">
    <property type="entry name" value="TonB_C"/>
    <property type="match status" value="1"/>
</dbReference>
<dbReference type="GO" id="GO:0015031">
    <property type="term" value="P:protein transport"/>
    <property type="evidence" value="ECO:0007669"/>
    <property type="project" value="UniProtKB-UniRule"/>
</dbReference>
<proteinExistence type="inferred from homology"/>
<comment type="subcellular location">
    <subcellularLocation>
        <location evidence="1 13">Cell inner membrane</location>
        <topology evidence="1 13">Single-pass membrane protein</topology>
        <orientation evidence="1 13">Periplasmic side</orientation>
    </subcellularLocation>
</comment>
<keyword evidence="5 13" id="KW-1003">Cell membrane</keyword>
<evidence type="ECO:0000259" key="16">
    <source>
        <dbReference type="PROSITE" id="PS52015"/>
    </source>
</evidence>
<evidence type="ECO:0000256" key="3">
    <source>
        <dbReference type="ARBA" id="ARBA00022362"/>
    </source>
</evidence>
<dbReference type="NCBIfam" id="TIGR01352">
    <property type="entry name" value="tonB_Cterm"/>
    <property type="match status" value="1"/>
</dbReference>
<dbReference type="PANTHER" id="PTHR33446">
    <property type="entry name" value="PROTEIN TONB-RELATED"/>
    <property type="match status" value="1"/>
</dbReference>
<dbReference type="PANTHER" id="PTHR33446:SF8">
    <property type="entry name" value="PROTEIN TONB"/>
    <property type="match status" value="1"/>
</dbReference>
<dbReference type="InterPro" id="IPR051045">
    <property type="entry name" value="TonB-dependent_transducer"/>
</dbReference>
<keyword evidence="9 13" id="KW-0653">Protein transport</keyword>
<evidence type="ECO:0000256" key="5">
    <source>
        <dbReference type="ARBA" id="ARBA00022475"/>
    </source>
</evidence>
<comment type="subunit">
    <text evidence="12">Homodimer. Forms a complex with the accessory proteins ExbB and ExbD.</text>
</comment>
<keyword evidence="4 13" id="KW-0813">Transport</keyword>
<evidence type="ECO:0000256" key="7">
    <source>
        <dbReference type="ARBA" id="ARBA00022692"/>
    </source>
</evidence>
<dbReference type="GO" id="GO:0031992">
    <property type="term" value="F:energy transducer activity"/>
    <property type="evidence" value="ECO:0007669"/>
    <property type="project" value="InterPro"/>
</dbReference>
<evidence type="ECO:0000256" key="15">
    <source>
        <dbReference type="SAM" id="MobiDB-lite"/>
    </source>
</evidence>
<keyword evidence="6 13" id="KW-0997">Cell inner membrane</keyword>
<evidence type="ECO:0000256" key="13">
    <source>
        <dbReference type="RuleBase" id="RU362123"/>
    </source>
</evidence>
<feature type="domain" description="TonB C-terminal" evidence="16">
    <location>
        <begin position="185"/>
        <end position="275"/>
    </location>
</feature>
<dbReference type="AlphaFoldDB" id="A0A6I6LH21"/>
<feature type="region of interest" description="Disordered" evidence="15">
    <location>
        <begin position="66"/>
        <end position="93"/>
    </location>
</feature>
<evidence type="ECO:0000256" key="2">
    <source>
        <dbReference type="ARBA" id="ARBA00006555"/>
    </source>
</evidence>
<evidence type="ECO:0000256" key="4">
    <source>
        <dbReference type="ARBA" id="ARBA00022448"/>
    </source>
</evidence>
<keyword evidence="14" id="KW-0175">Coiled coil</keyword>
<keyword evidence="8" id="KW-0677">Repeat</keyword>
<dbReference type="SUPFAM" id="SSF74653">
    <property type="entry name" value="TolA/TonB C-terminal domain"/>
    <property type="match status" value="1"/>
</dbReference>
<evidence type="ECO:0000313" key="18">
    <source>
        <dbReference type="Proteomes" id="UP000438983"/>
    </source>
</evidence>
<evidence type="ECO:0000256" key="14">
    <source>
        <dbReference type="SAM" id="Coils"/>
    </source>
</evidence>
<accession>A0A6I6LH21</accession>
<evidence type="ECO:0000313" key="17">
    <source>
        <dbReference type="EMBL" id="QGZ29668.1"/>
    </source>
</evidence>
<organism evidence="17 18">
    <name type="scientific">Stutzerimonas stutzeri</name>
    <name type="common">Pseudomonas stutzeri</name>
    <dbReference type="NCBI Taxonomy" id="316"/>
    <lineage>
        <taxon>Bacteria</taxon>
        <taxon>Pseudomonadati</taxon>
        <taxon>Pseudomonadota</taxon>
        <taxon>Gammaproteobacteria</taxon>
        <taxon>Pseudomonadales</taxon>
        <taxon>Pseudomonadaceae</taxon>
        <taxon>Stutzerimonas</taxon>
    </lineage>
</organism>
<evidence type="ECO:0000256" key="6">
    <source>
        <dbReference type="ARBA" id="ARBA00022519"/>
    </source>
</evidence>
<dbReference type="GO" id="GO:0030288">
    <property type="term" value="C:outer membrane-bounded periplasmic space"/>
    <property type="evidence" value="ECO:0007669"/>
    <property type="project" value="InterPro"/>
</dbReference>
<dbReference type="InterPro" id="IPR037682">
    <property type="entry name" value="TonB_C"/>
</dbReference>
<comment type="function">
    <text evidence="13">Interacts with outer membrane receptor proteins that carry out high-affinity binding and energy dependent uptake into the periplasmic space of specific substrates. It could act to transduce energy from the cytoplasmic membrane to specific energy-requiring processes in the outer membrane, resulting in the release into the periplasm of ligands bound by these outer membrane proteins.</text>
</comment>
<dbReference type="PRINTS" id="PR01374">
    <property type="entry name" value="TONBPROTEIN"/>
</dbReference>
<keyword evidence="7" id="KW-0812">Transmembrane</keyword>
<dbReference type="Gene3D" id="3.30.1150.10">
    <property type="match status" value="1"/>
</dbReference>
<dbReference type="GO" id="GO:0055085">
    <property type="term" value="P:transmembrane transport"/>
    <property type="evidence" value="ECO:0007669"/>
    <property type="project" value="InterPro"/>
</dbReference>
<dbReference type="EMBL" id="CP046902">
    <property type="protein sequence ID" value="QGZ29668.1"/>
    <property type="molecule type" value="Genomic_DNA"/>
</dbReference>
<protein>
    <recommendedName>
        <fullName evidence="3 13">Protein TonB</fullName>
    </recommendedName>
</protein>
<reference evidence="17 18" key="1">
    <citation type="submission" date="2019-12" db="EMBL/GenBank/DDBJ databases">
        <title>Complete genome sequence of Pseudomonas stutzeri.</title>
        <authorList>
            <person name="Lim S.R."/>
            <person name="Kim J.H."/>
        </authorList>
    </citation>
    <scope>NUCLEOTIDE SEQUENCE [LARGE SCALE GENOMIC DNA]</scope>
    <source>
        <strain evidence="17 18">PM101005</strain>
    </source>
</reference>
<dbReference type="Proteomes" id="UP000438983">
    <property type="component" value="Chromosome"/>
</dbReference>
<name>A0A6I6LH21_STUST</name>
<feature type="coiled-coil region" evidence="14">
    <location>
        <begin position="100"/>
        <end position="163"/>
    </location>
</feature>
<dbReference type="GO" id="GO:0098797">
    <property type="term" value="C:plasma membrane protein complex"/>
    <property type="evidence" value="ECO:0007669"/>
    <property type="project" value="TreeGrafter"/>
</dbReference>
<keyword evidence="11" id="KW-0472">Membrane</keyword>
<evidence type="ECO:0000256" key="12">
    <source>
        <dbReference type="ARBA" id="ARBA00025849"/>
    </source>
</evidence>
<evidence type="ECO:0000256" key="8">
    <source>
        <dbReference type="ARBA" id="ARBA00022737"/>
    </source>
</evidence>